<evidence type="ECO:0000256" key="3">
    <source>
        <dbReference type="ARBA" id="ARBA00022840"/>
    </source>
</evidence>
<dbReference type="InterPro" id="IPR004753">
    <property type="entry name" value="MreB"/>
</dbReference>
<evidence type="ECO:0000256" key="1">
    <source>
        <dbReference type="ARBA" id="ARBA00022490"/>
    </source>
</evidence>
<feature type="binding site" evidence="6">
    <location>
        <begin position="19"/>
        <end position="21"/>
    </location>
    <ligand>
        <name>ATP</name>
        <dbReference type="ChEBI" id="CHEBI:30616"/>
    </ligand>
</feature>
<gene>
    <name evidence="6" type="primary">mreB</name>
    <name evidence="7" type="ORF">COX77_00970</name>
</gene>
<evidence type="ECO:0000313" key="8">
    <source>
        <dbReference type="Proteomes" id="UP000230405"/>
    </source>
</evidence>
<dbReference type="CDD" id="cd10225">
    <property type="entry name" value="ASKHA_NBD_MreB-like"/>
    <property type="match status" value="1"/>
</dbReference>
<comment type="subunit">
    <text evidence="6">Forms polymers.</text>
</comment>
<dbReference type="Pfam" id="PF06723">
    <property type="entry name" value="MreB_Mbl"/>
    <property type="match status" value="1"/>
</dbReference>
<dbReference type="GO" id="GO:0008360">
    <property type="term" value="P:regulation of cell shape"/>
    <property type="evidence" value="ECO:0007669"/>
    <property type="project" value="UniProtKB-UniRule"/>
</dbReference>
<dbReference type="GO" id="GO:0005737">
    <property type="term" value="C:cytoplasm"/>
    <property type="evidence" value="ECO:0007669"/>
    <property type="project" value="UniProtKB-SubCell"/>
</dbReference>
<organism evidence="7 8">
    <name type="scientific">Candidatus Komeilibacteria bacterium CG_4_10_14_0_2_um_filter_37_10</name>
    <dbReference type="NCBI Taxonomy" id="1974470"/>
    <lineage>
        <taxon>Bacteria</taxon>
        <taxon>Candidatus Komeiliibacteriota</taxon>
    </lineage>
</organism>
<dbReference type="PANTHER" id="PTHR42749:SF1">
    <property type="entry name" value="CELL SHAPE-DETERMINING PROTEIN MREB"/>
    <property type="match status" value="1"/>
</dbReference>
<comment type="caution">
    <text evidence="6">Lacks conserved residue(s) required for the propagation of feature annotation.</text>
</comment>
<name>A0A2M7VG44_9BACT</name>
<dbReference type="AlphaFoldDB" id="A0A2M7VG44"/>
<dbReference type="GO" id="GO:0000902">
    <property type="term" value="P:cell morphogenesis"/>
    <property type="evidence" value="ECO:0007669"/>
    <property type="project" value="InterPro"/>
</dbReference>
<keyword evidence="2 6" id="KW-0547">Nucleotide-binding</keyword>
<feature type="binding site" evidence="6">
    <location>
        <begin position="293"/>
        <end position="296"/>
    </location>
    <ligand>
        <name>ATP</name>
        <dbReference type="ChEBI" id="CHEBI:30616"/>
    </ligand>
</feature>
<evidence type="ECO:0000256" key="6">
    <source>
        <dbReference type="HAMAP-Rule" id="MF_02207"/>
    </source>
</evidence>
<dbReference type="PRINTS" id="PR01652">
    <property type="entry name" value="SHAPEPROTEIN"/>
</dbReference>
<dbReference type="NCBIfam" id="NF010539">
    <property type="entry name" value="PRK13927.1"/>
    <property type="match status" value="1"/>
</dbReference>
<comment type="subcellular location">
    <subcellularLocation>
        <location evidence="6">Cytoplasm</location>
    </subcellularLocation>
    <text evidence="6">Membrane-associated.</text>
</comment>
<evidence type="ECO:0000256" key="2">
    <source>
        <dbReference type="ARBA" id="ARBA00022741"/>
    </source>
</evidence>
<protein>
    <recommendedName>
        <fullName evidence="6">Cell shape-determining protein MreB</fullName>
    </recommendedName>
</protein>
<dbReference type="EMBL" id="PFPO01000018">
    <property type="protein sequence ID" value="PIZ99632.1"/>
    <property type="molecule type" value="Genomic_DNA"/>
</dbReference>
<dbReference type="InterPro" id="IPR043129">
    <property type="entry name" value="ATPase_NBD"/>
</dbReference>
<dbReference type="InterPro" id="IPR056546">
    <property type="entry name" value="MreB_MamK-like"/>
</dbReference>
<comment type="function">
    <text evidence="6">Forms membrane-associated dynamic filaments that are essential for cell shape determination. Acts by regulating cell wall synthesis and cell elongation, and thus cell shape. A feedback loop between cell geometry and MreB localization may maintain elongated cell shape by targeting cell wall growth to regions of negative cell wall curvature.</text>
</comment>
<dbReference type="SUPFAM" id="SSF53067">
    <property type="entry name" value="Actin-like ATPase domain"/>
    <property type="match status" value="2"/>
</dbReference>
<dbReference type="NCBIfam" id="TIGR00904">
    <property type="entry name" value="mreB"/>
    <property type="match status" value="1"/>
</dbReference>
<evidence type="ECO:0000256" key="5">
    <source>
        <dbReference type="ARBA" id="ARBA00023458"/>
    </source>
</evidence>
<comment type="similarity">
    <text evidence="5 6">Belongs to the FtsA/MreB family.</text>
</comment>
<reference evidence="8" key="1">
    <citation type="submission" date="2017-09" db="EMBL/GenBank/DDBJ databases">
        <title>Depth-based differentiation of microbial function through sediment-hosted aquifers and enrichment of novel symbionts in the deep terrestrial subsurface.</title>
        <authorList>
            <person name="Probst A.J."/>
            <person name="Ladd B."/>
            <person name="Jarett J.K."/>
            <person name="Geller-Mcgrath D.E."/>
            <person name="Sieber C.M.K."/>
            <person name="Emerson J.B."/>
            <person name="Anantharaman K."/>
            <person name="Thomas B.C."/>
            <person name="Malmstrom R."/>
            <person name="Stieglmeier M."/>
            <person name="Klingl A."/>
            <person name="Woyke T."/>
            <person name="Ryan C.M."/>
            <person name="Banfield J.F."/>
        </authorList>
    </citation>
    <scope>NUCLEOTIDE SEQUENCE [LARGE SCALE GENOMIC DNA]</scope>
</reference>
<dbReference type="PANTHER" id="PTHR42749">
    <property type="entry name" value="CELL SHAPE-DETERMINING PROTEIN MREB"/>
    <property type="match status" value="1"/>
</dbReference>
<evidence type="ECO:0000256" key="4">
    <source>
        <dbReference type="ARBA" id="ARBA00022960"/>
    </source>
</evidence>
<feature type="binding site" evidence="6">
    <location>
        <begin position="213"/>
        <end position="216"/>
    </location>
    <ligand>
        <name>ATP</name>
        <dbReference type="ChEBI" id="CHEBI:30616"/>
    </ligand>
</feature>
<evidence type="ECO:0000313" key="7">
    <source>
        <dbReference type="EMBL" id="PIZ99632.1"/>
    </source>
</evidence>
<proteinExistence type="inferred from homology"/>
<keyword evidence="4 6" id="KW-0133">Cell shape</keyword>
<comment type="caution">
    <text evidence="7">The sequence shown here is derived from an EMBL/GenBank/DDBJ whole genome shotgun (WGS) entry which is preliminary data.</text>
</comment>
<dbReference type="GO" id="GO:0005524">
    <property type="term" value="F:ATP binding"/>
    <property type="evidence" value="ECO:0007669"/>
    <property type="project" value="UniProtKB-KW"/>
</dbReference>
<sequence length="349" mass="38064">MFNKFFAKFSREMGLDLGTANTLVYICDKGILVNDPSIVAINNRTDQIIAVGEDARKMVGKAPTHITISRPLVAGIISDYEVSEKMIKYFIDRVHRENFSFAPRPKIIVSIPLDITEVERKAVEDATMGAGASQVFLIEQPMAAAIGARLPIQEPSGNMIVELGAGITEIAVISLGGVVTFTSLKFGGNKFDQDIIQYVRENFNLLLGEKTAEDLKITIGSVFAGTDSQEKKIRGRDLYTGLPREISISNGQVREAIIKNIKVLIENIRDTLEKTPPELVADIYQQGIVLSGGGALLMGLDKVIGNELKIPVHITNDPLTSVVRGIGVVLEDFDNLKSLLAPPTNYLVN</sequence>
<dbReference type="Proteomes" id="UP000230405">
    <property type="component" value="Unassembled WGS sequence"/>
</dbReference>
<dbReference type="Gene3D" id="3.30.420.40">
    <property type="match status" value="2"/>
</dbReference>
<accession>A0A2M7VG44</accession>
<dbReference type="HAMAP" id="MF_02207">
    <property type="entry name" value="MreB"/>
    <property type="match status" value="1"/>
</dbReference>
<keyword evidence="1 6" id="KW-0963">Cytoplasm</keyword>
<keyword evidence="3 6" id="KW-0067">ATP-binding</keyword>